<evidence type="ECO:0000259" key="1">
    <source>
        <dbReference type="Pfam" id="PF12770"/>
    </source>
</evidence>
<name>A0A2N5WY30_9GAMM</name>
<dbReference type="PROSITE" id="PS51257">
    <property type="entry name" value="PROKAR_LIPOPROTEIN"/>
    <property type="match status" value="1"/>
</dbReference>
<dbReference type="SUPFAM" id="SSF48452">
    <property type="entry name" value="TPR-like"/>
    <property type="match status" value="1"/>
</dbReference>
<dbReference type="Gene3D" id="1.25.40.10">
    <property type="entry name" value="Tetratricopeptide repeat domain"/>
    <property type="match status" value="1"/>
</dbReference>
<dbReference type="Proteomes" id="UP000235005">
    <property type="component" value="Unassembled WGS sequence"/>
</dbReference>
<dbReference type="AlphaFoldDB" id="A0A2N5WY30"/>
<dbReference type="InterPro" id="IPR024983">
    <property type="entry name" value="CHAT_dom"/>
</dbReference>
<evidence type="ECO:0000313" key="2">
    <source>
        <dbReference type="EMBL" id="PLW67141.1"/>
    </source>
</evidence>
<dbReference type="Pfam" id="PF12770">
    <property type="entry name" value="CHAT"/>
    <property type="match status" value="1"/>
</dbReference>
<comment type="caution">
    <text evidence="2">The sequence shown here is derived from an EMBL/GenBank/DDBJ whole genome shotgun (WGS) entry which is preliminary data.</text>
</comment>
<keyword evidence="3" id="KW-1185">Reference proteome</keyword>
<dbReference type="PANTHER" id="PTHR10098">
    <property type="entry name" value="RAPSYN-RELATED"/>
    <property type="match status" value="1"/>
</dbReference>
<feature type="domain" description="CHAT" evidence="1">
    <location>
        <begin position="497"/>
        <end position="764"/>
    </location>
</feature>
<proteinExistence type="predicted"/>
<dbReference type="EMBL" id="PKUS01000036">
    <property type="protein sequence ID" value="PLW67141.1"/>
    <property type="molecule type" value="Genomic_DNA"/>
</dbReference>
<dbReference type="OrthoDB" id="5558589at2"/>
<gene>
    <name evidence="2" type="ORF">C0039_18435</name>
</gene>
<dbReference type="InterPro" id="IPR011990">
    <property type="entry name" value="TPR-like_helical_dom_sf"/>
</dbReference>
<dbReference type="PANTHER" id="PTHR10098:SF112">
    <property type="entry name" value="SLR0380 PROTEIN"/>
    <property type="match status" value="1"/>
</dbReference>
<sequence length="766" mass="83218">MQRIKRLAPNGWPGGWIVACLLFLAALAPLAPLAAAGDGDLERALALSSAGELRVALALLEKDTDESLPAHQPGRKLSVSDIDTRLLRVDVLRRLGSVARAEKELSALQAVLDTAPPVAPAQLSQAYRQRALLYYREGEAANAQAAIALALATQAGLSPAQRSQLLNDQALIHQRMGDYRLAIDGFDAAADLVTDNSIRALYLINAARARLEDGRVEDALVTANQADELLDEGASGTVIRARIALASLYRMAVNEFDAVAQYRLAALQQLQRAGQVHGLASRTRSLLDGYSAELYADDRQYEGAIQYAQRALQYAKQVQADSLAYRWEWVLARSYGALGNNPMSLAAYARAVTSLRTMRSNLETLDPDTFTRIIQPLYYEYADALLSQSSTVASAEAQQKLLRDARLALEELKLAEVQDYFDEQCVGDESVVLDQLAGNAAVLYPVMLESRIELLLTSGSGIEQITVPVERSRVVAQIRDFRLNIEVDNGTDEYLQHGQQLYDWLIRPLESEFAARNIETLVIVPDGALRTIPLAALHDGSSYLVERYALATSPGLTLLDPKPFSAQSYNALAGGLSESVQGFAALPSVERELGTLREKLSATVIQNQSFTLSRVKSELASGSYSVVHFATHGKFGSSYDESFLLTYDDKLLLNDLGRTIQTRGAGSDALELLVLSACETAAGDDRAALGLAGVALKAGARSALATLWEVDDKATLEVVSEFYAQLAQAGTSKSQGLRQAQLKLIGDRENKHPSKWAPFLLIGNWL</sequence>
<reference evidence="2 3" key="1">
    <citation type="submission" date="2018-01" db="EMBL/GenBank/DDBJ databases">
        <title>The draft genome sequence of Halioglobus lutimaris HF004.</title>
        <authorList>
            <person name="Du Z.-J."/>
            <person name="Shi M.-J."/>
        </authorList>
    </citation>
    <scope>NUCLEOTIDE SEQUENCE [LARGE SCALE GENOMIC DNA]</scope>
    <source>
        <strain evidence="2 3">HF004</strain>
    </source>
</reference>
<organism evidence="2 3">
    <name type="scientific">Pseudohalioglobus lutimaris</name>
    <dbReference type="NCBI Taxonomy" id="1737061"/>
    <lineage>
        <taxon>Bacteria</taxon>
        <taxon>Pseudomonadati</taxon>
        <taxon>Pseudomonadota</taxon>
        <taxon>Gammaproteobacteria</taxon>
        <taxon>Cellvibrionales</taxon>
        <taxon>Halieaceae</taxon>
        <taxon>Pseudohalioglobus</taxon>
    </lineage>
</organism>
<accession>A0A2N5WY30</accession>
<protein>
    <submittedName>
        <fullName evidence="2">CHAT domain-containing protein</fullName>
    </submittedName>
</protein>
<evidence type="ECO:0000313" key="3">
    <source>
        <dbReference type="Proteomes" id="UP000235005"/>
    </source>
</evidence>